<dbReference type="Pfam" id="PF19676">
    <property type="entry name" value="DUF6178"/>
    <property type="match status" value="1"/>
</dbReference>
<dbReference type="HOGENOM" id="CLU_033811_1_0_7"/>
<dbReference type="AlphaFoldDB" id="W4LUR5"/>
<sequence length="443" mass="50517">MLTEQDYRKALVARHPFWQRLSPTAVKQQVDQLLSAANAADLVQALSPVEFTLMLKEVPDARPLMLQLAQPEQIRLVLDLDCWHKDDLQSPRILEWLEELQRSGIDTFTQALAELDAELLVAFLRQYLRVQATLPPEEEDEPRTYEEAIVNELYRAEFIDPDNPHNDRVQNLLNFMRAADLDQYNRLMQAAMWEQDSELLEWAYRWKSGRLQDEGFPEYYEALESHHLVDLQQLAPESSTVVSTPAPPESAEELGIIPAYAWSFTPSGSTLDKAMTGDFSAEVIERLCWEMVALCNCALIYDQVDFADTAAVRACFERVHARLNIGLDYLGSRDKQPLSYLLNHYALSLIYQVGFTLVMHLHGQAARIQHHLTQHAGVRRTYPQLMACVLKGLLLPQPKIFRGLHQPGTVGYNDFQTLRDITSVIGVLKQVDAYPAYHFAPAS</sequence>
<proteinExistence type="predicted"/>
<evidence type="ECO:0000313" key="1">
    <source>
        <dbReference type="EMBL" id="ETX01733.1"/>
    </source>
</evidence>
<dbReference type="InterPro" id="IPR045750">
    <property type="entry name" value="DUF6178"/>
</dbReference>
<protein>
    <submittedName>
        <fullName evidence="1">Uncharacterized protein</fullName>
    </submittedName>
</protein>
<dbReference type="Proteomes" id="UP000019141">
    <property type="component" value="Unassembled WGS sequence"/>
</dbReference>
<dbReference type="EMBL" id="AZHW01000205">
    <property type="protein sequence ID" value="ETX01733.1"/>
    <property type="molecule type" value="Genomic_DNA"/>
</dbReference>
<accession>W4LUR5</accession>
<reference evidence="1 2" key="1">
    <citation type="journal article" date="2014" name="Nature">
        <title>An environmental bacterial taxon with a large and distinct metabolic repertoire.</title>
        <authorList>
            <person name="Wilson M.C."/>
            <person name="Mori T."/>
            <person name="Ruckert C."/>
            <person name="Uria A.R."/>
            <person name="Helf M.J."/>
            <person name="Takada K."/>
            <person name="Gernert C."/>
            <person name="Steffens U.A."/>
            <person name="Heycke N."/>
            <person name="Schmitt S."/>
            <person name="Rinke C."/>
            <person name="Helfrich E.J."/>
            <person name="Brachmann A.O."/>
            <person name="Gurgui C."/>
            <person name="Wakimoto T."/>
            <person name="Kracht M."/>
            <person name="Crusemann M."/>
            <person name="Hentschel U."/>
            <person name="Abe I."/>
            <person name="Matsunaga S."/>
            <person name="Kalinowski J."/>
            <person name="Takeyama H."/>
            <person name="Piel J."/>
        </authorList>
    </citation>
    <scope>NUCLEOTIDE SEQUENCE [LARGE SCALE GENOMIC DNA]</scope>
    <source>
        <strain evidence="2">TSY1</strain>
    </source>
</reference>
<keyword evidence="2" id="KW-1185">Reference proteome</keyword>
<name>W4LUR5_ENTF1</name>
<comment type="caution">
    <text evidence="1">The sequence shown here is derived from an EMBL/GenBank/DDBJ whole genome shotgun (WGS) entry which is preliminary data.</text>
</comment>
<evidence type="ECO:0000313" key="2">
    <source>
        <dbReference type="Proteomes" id="UP000019141"/>
    </source>
</evidence>
<gene>
    <name evidence="1" type="ORF">ETSY1_06200</name>
</gene>
<organism evidence="1 2">
    <name type="scientific">Entotheonella factor</name>
    <dbReference type="NCBI Taxonomy" id="1429438"/>
    <lineage>
        <taxon>Bacteria</taxon>
        <taxon>Pseudomonadati</taxon>
        <taxon>Nitrospinota/Tectimicrobiota group</taxon>
        <taxon>Candidatus Tectimicrobiota</taxon>
        <taxon>Candidatus Entotheonellia</taxon>
        <taxon>Candidatus Entotheonellales</taxon>
        <taxon>Candidatus Entotheonellaceae</taxon>
        <taxon>Candidatus Entotheonella</taxon>
    </lineage>
</organism>